<dbReference type="GO" id="GO:0016787">
    <property type="term" value="F:hydrolase activity"/>
    <property type="evidence" value="ECO:0007669"/>
    <property type="project" value="UniProtKB-KW"/>
</dbReference>
<dbReference type="RefSeq" id="WP_211632700.1">
    <property type="nucleotide sequence ID" value="NZ_CP073100.1"/>
</dbReference>
<feature type="domain" description="Carboxyltransferase" evidence="4">
    <location>
        <begin position="23"/>
        <end position="315"/>
    </location>
</feature>
<protein>
    <submittedName>
        <fullName evidence="5">Biotin-dependent carboxyltransferase family protein</fullName>
    </submittedName>
</protein>
<keyword evidence="1" id="KW-0547">Nucleotide-binding</keyword>
<dbReference type="GO" id="GO:0005524">
    <property type="term" value="F:ATP binding"/>
    <property type="evidence" value="ECO:0007669"/>
    <property type="project" value="UniProtKB-KW"/>
</dbReference>
<evidence type="ECO:0000256" key="1">
    <source>
        <dbReference type="ARBA" id="ARBA00022741"/>
    </source>
</evidence>
<dbReference type="Pfam" id="PF02626">
    <property type="entry name" value="CT_A_B"/>
    <property type="match status" value="1"/>
</dbReference>
<dbReference type="KEGG" id="lamb:KBB96_04315"/>
<dbReference type="AlphaFoldDB" id="A0A975PFM7"/>
<dbReference type="EMBL" id="CP073100">
    <property type="protein sequence ID" value="QUE52118.1"/>
    <property type="molecule type" value="Genomic_DNA"/>
</dbReference>
<name>A0A975PFM7_9BACT</name>
<evidence type="ECO:0000256" key="3">
    <source>
        <dbReference type="ARBA" id="ARBA00022840"/>
    </source>
</evidence>
<evidence type="ECO:0000313" key="5">
    <source>
        <dbReference type="EMBL" id="QUE52118.1"/>
    </source>
</evidence>
<dbReference type="InterPro" id="IPR029000">
    <property type="entry name" value="Cyclophilin-like_dom_sf"/>
</dbReference>
<keyword evidence="6" id="KW-1185">Reference proteome</keyword>
<reference evidence="5" key="1">
    <citation type="submission" date="2021-04" db="EMBL/GenBank/DDBJ databases">
        <title>Luteolibacter sp. 32A isolated from the skin of an Anderson's salamander (Ambystoma andersonii).</title>
        <authorList>
            <person name="Spergser J."/>
            <person name="Busse H.-J."/>
        </authorList>
    </citation>
    <scope>NUCLEOTIDE SEQUENCE</scope>
    <source>
        <strain evidence="5">32A</strain>
    </source>
</reference>
<keyword evidence="3" id="KW-0067">ATP-binding</keyword>
<gene>
    <name evidence="5" type="ORF">KBB96_04315</name>
</gene>
<proteinExistence type="predicted"/>
<keyword evidence="2" id="KW-0378">Hydrolase</keyword>
<organism evidence="5 6">
    <name type="scientific">Luteolibacter ambystomatis</name>
    <dbReference type="NCBI Taxonomy" id="2824561"/>
    <lineage>
        <taxon>Bacteria</taxon>
        <taxon>Pseudomonadati</taxon>
        <taxon>Verrucomicrobiota</taxon>
        <taxon>Verrucomicrobiia</taxon>
        <taxon>Verrucomicrobiales</taxon>
        <taxon>Verrucomicrobiaceae</taxon>
        <taxon>Luteolibacter</taxon>
    </lineage>
</organism>
<accession>A0A975PFM7</accession>
<dbReference type="SMART" id="SM00797">
    <property type="entry name" value="AHS2"/>
    <property type="match status" value="1"/>
</dbReference>
<dbReference type="Proteomes" id="UP000676169">
    <property type="component" value="Chromosome"/>
</dbReference>
<dbReference type="Gene3D" id="2.40.100.10">
    <property type="entry name" value="Cyclophilin-like"/>
    <property type="match status" value="1"/>
</dbReference>
<dbReference type="PANTHER" id="PTHR43309">
    <property type="entry name" value="5-OXOPROLINASE SUBUNIT C"/>
    <property type="match status" value="1"/>
</dbReference>
<evidence type="ECO:0000259" key="4">
    <source>
        <dbReference type="SMART" id="SM00797"/>
    </source>
</evidence>
<dbReference type="InterPro" id="IPR003778">
    <property type="entry name" value="CT_A_B"/>
</dbReference>
<sequence length="328" mass="34763">MIHVLRPGMLSTVQDLGRTGFQKFGVVAGGAADPFAVRVANHLTGNEPGAAVIEMALAGPRLHFDRETLVAWCGADFAVTLDGRPLSKNRPVLVRTESVIDFTGARRGAMAWLAASGGITVPEVMGSRSTDTGARIGGHEGRALAAGDELPTGEPSAWAQAMMTQLRTSGRDAAWSLVPESLGKPNGQGMLRVVRGPEWEWFAPAAQERFTSAIYGVSKDSNRMGVRLEGPPLDLEAPRDMISSAVQHGVVQVPSSGQPIVLGADRQTLGGYPRIGAVATADIGKLAQLRPGEPVRFREIPQAVAHALLIERERDLAIAIGHLSTPRL</sequence>
<dbReference type="InterPro" id="IPR052708">
    <property type="entry name" value="PxpC"/>
</dbReference>
<dbReference type="SUPFAM" id="SSF50891">
    <property type="entry name" value="Cyclophilin-like"/>
    <property type="match status" value="1"/>
</dbReference>
<evidence type="ECO:0000313" key="6">
    <source>
        <dbReference type="Proteomes" id="UP000676169"/>
    </source>
</evidence>
<dbReference type="NCBIfam" id="TIGR00724">
    <property type="entry name" value="urea_amlyse_rel"/>
    <property type="match status" value="1"/>
</dbReference>
<evidence type="ECO:0000256" key="2">
    <source>
        <dbReference type="ARBA" id="ARBA00022801"/>
    </source>
</evidence>
<dbReference type="PANTHER" id="PTHR43309:SF3">
    <property type="entry name" value="5-OXOPROLINASE SUBUNIT C"/>
    <property type="match status" value="1"/>
</dbReference>